<evidence type="ECO:0000259" key="2">
    <source>
        <dbReference type="Pfam" id="PF03364"/>
    </source>
</evidence>
<dbReference type="Proteomes" id="UP001189624">
    <property type="component" value="Chromosome 9"/>
</dbReference>
<dbReference type="InterPro" id="IPR006722">
    <property type="entry name" value="Sedlin"/>
</dbReference>
<evidence type="ECO:0000313" key="4">
    <source>
        <dbReference type="Proteomes" id="UP001189624"/>
    </source>
</evidence>
<dbReference type="CDD" id="cd14825">
    <property type="entry name" value="TRAPPC2_sedlin"/>
    <property type="match status" value="1"/>
</dbReference>
<reference evidence="3" key="1">
    <citation type="submission" date="2023-10" db="EMBL/GenBank/DDBJ databases">
        <authorList>
            <person name="Domelevo Entfellner J.-B."/>
        </authorList>
    </citation>
    <scope>NUCLEOTIDE SEQUENCE</scope>
</reference>
<gene>
    <name evidence="3" type="ORF">AYBTSS11_LOCUS26941</name>
</gene>
<feature type="domain" description="Coenzyme Q-binding protein COQ10 START" evidence="2">
    <location>
        <begin position="94"/>
        <end position="228"/>
    </location>
</feature>
<dbReference type="InterPro" id="IPR023393">
    <property type="entry name" value="START-like_dom_sf"/>
</dbReference>
<feature type="region of interest" description="Disordered" evidence="1">
    <location>
        <begin position="496"/>
        <end position="529"/>
    </location>
</feature>
<dbReference type="GO" id="GO:0005737">
    <property type="term" value="C:cytoplasm"/>
    <property type="evidence" value="ECO:0007669"/>
    <property type="project" value="GOC"/>
</dbReference>
<dbReference type="SUPFAM" id="SSF64356">
    <property type="entry name" value="SNARE-like"/>
    <property type="match status" value="1"/>
</dbReference>
<evidence type="ECO:0000313" key="3">
    <source>
        <dbReference type="EMBL" id="CAJ1974856.1"/>
    </source>
</evidence>
<dbReference type="Pfam" id="PF04628">
    <property type="entry name" value="Sedlin_N"/>
    <property type="match status" value="1"/>
</dbReference>
<protein>
    <recommendedName>
        <fullName evidence="2">Coenzyme Q-binding protein COQ10 START domain-containing protein</fullName>
    </recommendedName>
</protein>
<keyword evidence="4" id="KW-1185">Reference proteome</keyword>
<dbReference type="PANTHER" id="PTHR34060">
    <property type="entry name" value="POLYKETIDE CYCLASE / DEHYDRASE AND LIPID TRANSPORT PROTEIN"/>
    <property type="match status" value="1"/>
</dbReference>
<dbReference type="CDD" id="cd08866">
    <property type="entry name" value="SRPBCC_11"/>
    <property type="match status" value="2"/>
</dbReference>
<accession>A0AA86VQW1</accession>
<dbReference type="PANTHER" id="PTHR34060:SF2">
    <property type="entry name" value="OS03G0837900 PROTEIN"/>
    <property type="match status" value="1"/>
</dbReference>
<evidence type="ECO:0000256" key="1">
    <source>
        <dbReference type="SAM" id="MobiDB-lite"/>
    </source>
</evidence>
<dbReference type="GO" id="GO:0006888">
    <property type="term" value="P:endoplasmic reticulum to Golgi vesicle-mediated transport"/>
    <property type="evidence" value="ECO:0007669"/>
    <property type="project" value="InterPro"/>
</dbReference>
<dbReference type="Pfam" id="PF03364">
    <property type="entry name" value="Polyketide_cyc"/>
    <property type="match status" value="2"/>
</dbReference>
<dbReference type="SUPFAM" id="SSF55961">
    <property type="entry name" value="Bet v1-like"/>
    <property type="match status" value="2"/>
</dbReference>
<dbReference type="InterPro" id="IPR011012">
    <property type="entry name" value="Longin-like_dom_sf"/>
</dbReference>
<dbReference type="Gramene" id="rna-AYBTSS11_LOCUS26941">
    <property type="protein sequence ID" value="CAJ1974856.1"/>
    <property type="gene ID" value="gene-AYBTSS11_LOCUS26941"/>
</dbReference>
<dbReference type="GO" id="GO:0042548">
    <property type="term" value="P:regulation of photosynthesis, light reaction"/>
    <property type="evidence" value="ECO:0007669"/>
    <property type="project" value="TreeGrafter"/>
</dbReference>
<dbReference type="AlphaFoldDB" id="A0AA86VQW1"/>
<feature type="compositionally biased region" description="Basic and acidic residues" evidence="1">
    <location>
        <begin position="680"/>
        <end position="696"/>
    </location>
</feature>
<feature type="domain" description="Coenzyme Q-binding protein COQ10 START" evidence="2">
    <location>
        <begin position="355"/>
        <end position="485"/>
    </location>
</feature>
<proteinExistence type="predicted"/>
<sequence>MIASTSNIGTHPLCFLFKPATQATTGFLSLTLHSRGIAVALSSSSTRTTQRLTCHFNGKDGSFEQQEEEGEREVLCDVQVVSWRERRVHAQITVDADTESVWNALTDYERLADFIPNLVWSGRIPCPYPGRIWLEQRGFQRAMYWHIEARVVLDLREVFNSQWDRELHFSMVDGDFKKFDGKWSVKSGTRSSTAILSYEVNVIPRFNFPAIFLERIIRSDLPVNLRALAYRAEKNFMGYQKLPVSENQLHKTYVAINGSSVKKINGALFESVKKINGALCESDKLPPAQNKREIASSVSGSMLTSSSEVRSNWGVFGKVCRLDRPRMVDEVHLRRFDGLLENGGVHRCVVASITVKAPVREVWNILTAYETLPEVVPNLAISKVVSRDNNKVRVLQEGCKGLLYMVLHARVVLELCEYLEQEISFEQVEGDFDSFHGKWIFEQLGNHHTLLKYSVESKMRKDTFLSEAIMEEVIYEDLPSNLSAIRDYIENRNASKSSEYSEQNTNSGQQIVSSGFQNDDNTGSAVEVPNCDARCSSQQRPKVPGLQRNIEVLKSELLQFIAEHGQEGFMPMRKQLRLHGRVDIEKAITRMGGFRKIATVLNLSLAYKHRKPKGYWDNLENLQEEISRFQRSWGIDPSFMPSRKSFERAGRYDIARALEKWGGLHEVSRLLSLKVRQRSRHDNHGKDKKSDHTDSEMKTPYGVLAVTYSGPPQPKLTKEQGKTQSDNGTVVLSSPLLACGELVALRQIHLHHQLLTLAFFRNLDLHAVMILHNFQFLLGTNFLICNTLANMKLQFGGICKVSLLGCRQLVLVMATTACFIIVSRNDIPIYEAEVGVAAKREDAAQLHQFILHAALDIVQDLAWTTSAMYLKSVDRFNELVVSVYVTAGHILHICGLFIDEIKKLVWLLLLMLLHDSRNDDGIKSFFQEVHELYIKILLNPLYLPGSRITSSHFDTKVRALARKWLLILLMKAIVEKLFDISSTSGYICNTY</sequence>
<dbReference type="Gene3D" id="3.30.450.70">
    <property type="match status" value="1"/>
</dbReference>
<feature type="region of interest" description="Disordered" evidence="1">
    <location>
        <begin position="675"/>
        <end position="696"/>
    </location>
</feature>
<dbReference type="Gene3D" id="3.30.530.20">
    <property type="match status" value="2"/>
</dbReference>
<organism evidence="3 4">
    <name type="scientific">Sphenostylis stenocarpa</name>
    <dbReference type="NCBI Taxonomy" id="92480"/>
    <lineage>
        <taxon>Eukaryota</taxon>
        <taxon>Viridiplantae</taxon>
        <taxon>Streptophyta</taxon>
        <taxon>Embryophyta</taxon>
        <taxon>Tracheophyta</taxon>
        <taxon>Spermatophyta</taxon>
        <taxon>Magnoliopsida</taxon>
        <taxon>eudicotyledons</taxon>
        <taxon>Gunneridae</taxon>
        <taxon>Pentapetalae</taxon>
        <taxon>rosids</taxon>
        <taxon>fabids</taxon>
        <taxon>Fabales</taxon>
        <taxon>Fabaceae</taxon>
        <taxon>Papilionoideae</taxon>
        <taxon>50 kb inversion clade</taxon>
        <taxon>NPAAA clade</taxon>
        <taxon>indigoferoid/millettioid clade</taxon>
        <taxon>Phaseoleae</taxon>
        <taxon>Sphenostylis</taxon>
    </lineage>
</organism>
<dbReference type="EMBL" id="OY731406">
    <property type="protein sequence ID" value="CAJ1974856.1"/>
    <property type="molecule type" value="Genomic_DNA"/>
</dbReference>
<dbReference type="InterPro" id="IPR005031">
    <property type="entry name" value="COQ10_START"/>
</dbReference>
<feature type="compositionally biased region" description="Polar residues" evidence="1">
    <location>
        <begin position="496"/>
        <end position="524"/>
    </location>
</feature>
<name>A0AA86VQW1_9FABA</name>